<sequence>MIKNIDQTLAQQIVDTVKDVCGQNINFIEPSGIILASTNPNRIGMFHEIGQKAASTETAIEVDANDGFTGTRHGINVPIFHNKTVLAVIGITGEPEKVRKYAYLAERITNLLIREKELNSIRRSQADIRQFIIDSLIRRENVNYDYLRNCLQSMQINTDSEKQLILIQIDSKYSPTNLSFVEQKIQQLFERMQLVLYTFHYPNEYLAVIDSKKLTDQLTTLKKFASAHSQILKIGVGRSDALYRLDQSYQSAVIACNSLVENEQNLVLFDDLTLEIVLSELSENSREAFRRKTIAPLTDEEITLLQIYFEENMSLAATSNRLFLHKNTIQYKLNHIYQQSGLNPRCFQDAVLLYLAVRLR</sequence>
<dbReference type="InterPro" id="IPR025736">
    <property type="entry name" value="PucR_C-HTH_dom"/>
</dbReference>
<reference evidence="3 4" key="1">
    <citation type="submission" date="2016-11" db="EMBL/GenBank/DDBJ databases">
        <authorList>
            <person name="Jaros S."/>
            <person name="Januszkiewicz K."/>
            <person name="Wedrychowicz H."/>
        </authorList>
    </citation>
    <scope>NUCLEOTIDE SEQUENCE [LARGE SCALE GENOMIC DNA]</scope>
    <source>
        <strain evidence="3 4">DSM 15480</strain>
    </source>
</reference>
<dbReference type="AlphaFoldDB" id="A0A1M6IKX3"/>
<dbReference type="PANTHER" id="PTHR33744:SF16">
    <property type="entry name" value="CARBOHYDRATE DIACID REGULATOR"/>
    <property type="match status" value="1"/>
</dbReference>
<dbReference type="PANTHER" id="PTHR33744">
    <property type="entry name" value="CARBOHYDRATE DIACID REGULATOR"/>
    <property type="match status" value="1"/>
</dbReference>
<accession>A0A1M6IKX3</accession>
<dbReference type="InterPro" id="IPR051448">
    <property type="entry name" value="CdaR-like_regulators"/>
</dbReference>
<keyword evidence="4" id="KW-1185">Reference proteome</keyword>
<feature type="domain" description="Putative sugar diacid recognition" evidence="1">
    <location>
        <begin position="5"/>
        <end position="131"/>
    </location>
</feature>
<feature type="domain" description="PucR C-terminal helix-turn-helix" evidence="2">
    <location>
        <begin position="304"/>
        <end position="359"/>
    </location>
</feature>
<dbReference type="Pfam" id="PF05651">
    <property type="entry name" value="Diacid_rec"/>
    <property type="match status" value="1"/>
</dbReference>
<evidence type="ECO:0000313" key="3">
    <source>
        <dbReference type="EMBL" id="SHJ35098.1"/>
    </source>
</evidence>
<dbReference type="Pfam" id="PF13556">
    <property type="entry name" value="HTH_30"/>
    <property type="match status" value="1"/>
</dbReference>
<evidence type="ECO:0000259" key="2">
    <source>
        <dbReference type="Pfam" id="PF13556"/>
    </source>
</evidence>
<dbReference type="InterPro" id="IPR042070">
    <property type="entry name" value="PucR_C-HTH_sf"/>
</dbReference>
<dbReference type="InterPro" id="IPR008599">
    <property type="entry name" value="Diacid_rec"/>
</dbReference>
<dbReference type="RefSeq" id="WP_073104291.1">
    <property type="nucleotide sequence ID" value="NZ_FQZY01000007.1"/>
</dbReference>
<dbReference type="OrthoDB" id="212459at2"/>
<dbReference type="Gene3D" id="1.10.10.2840">
    <property type="entry name" value="PucR C-terminal helix-turn-helix domain"/>
    <property type="match status" value="1"/>
</dbReference>
<organism evidence="3 4">
    <name type="scientific">Hespellia stercorisuis DSM 15480</name>
    <dbReference type="NCBI Taxonomy" id="1121950"/>
    <lineage>
        <taxon>Bacteria</taxon>
        <taxon>Bacillati</taxon>
        <taxon>Bacillota</taxon>
        <taxon>Clostridia</taxon>
        <taxon>Lachnospirales</taxon>
        <taxon>Lachnospiraceae</taxon>
        <taxon>Hespellia</taxon>
    </lineage>
</organism>
<dbReference type="STRING" id="1121950.SAMN02745243_00383"/>
<dbReference type="Proteomes" id="UP000184301">
    <property type="component" value="Unassembled WGS sequence"/>
</dbReference>
<evidence type="ECO:0000313" key="4">
    <source>
        <dbReference type="Proteomes" id="UP000184301"/>
    </source>
</evidence>
<evidence type="ECO:0000259" key="1">
    <source>
        <dbReference type="Pfam" id="PF05651"/>
    </source>
</evidence>
<name>A0A1M6IKX3_9FIRM</name>
<protein>
    <submittedName>
        <fullName evidence="3">Carbohydrate diacid regulator</fullName>
    </submittedName>
</protein>
<gene>
    <name evidence="3" type="ORF">SAMN02745243_00383</name>
</gene>
<proteinExistence type="predicted"/>
<dbReference type="EMBL" id="FQZY01000007">
    <property type="protein sequence ID" value="SHJ35098.1"/>
    <property type="molecule type" value="Genomic_DNA"/>
</dbReference>